<sequence>MKGKPQIETNNVFDILQKASQNLKTQKLDLINSVRNMSSKSNSNGNIFGKEFLKQQFCKENQQKKKQMSNLELVAAMQKYNQLLQQKRDTPTRNYSKSQSLLNQLVTKVTPNLELNMFKSSQRSPMSTDVRPQTSDLKAPTSVQHKRQQSIGSKDQNYKKLYNAMLQKPKKAQSHQTTPQHSRQLSLQQPQQQLSNRESKYFESIKFNKENKENSQFQYYLGKIRQVFTRPLRDDYFSCIYREHFFQTYQGIYVASYLRPVDPNDLKKKVVQLKQKDKYRNKISLIFDLDETLVHCNESLLQKSDIVLNIQVGPNEIVKAGVNIRPGAIELLESLVDDFEIIVFTASHSCYAQQVLDYLDPDNKLISHRLFRDNCIMTTGGMYTKDLRIFDRQLSQIVLIDNAAYSYAWQLDNGIPIVPFYDNKDDRELWGLQNYLYGMIGISDVREYNREKLKLNQFFDSQGPASVFEKIFQQKIEI</sequence>
<evidence type="ECO:0000313" key="3">
    <source>
        <dbReference type="EMBL" id="CAD8086532.1"/>
    </source>
</evidence>
<dbReference type="EMBL" id="CAJJDN010000050">
    <property type="protein sequence ID" value="CAD8086532.1"/>
    <property type="molecule type" value="Genomic_DNA"/>
</dbReference>
<comment type="caution">
    <text evidence="3">The sequence shown here is derived from an EMBL/GenBank/DDBJ whole genome shotgun (WGS) entry which is preliminary data.</text>
</comment>
<dbReference type="PROSITE" id="PS50969">
    <property type="entry name" value="FCP1"/>
    <property type="match status" value="1"/>
</dbReference>
<proteinExistence type="predicted"/>
<accession>A0A8S1N3L7</accession>
<keyword evidence="4" id="KW-1185">Reference proteome</keyword>
<organism evidence="3 4">
    <name type="scientific">Paramecium sonneborni</name>
    <dbReference type="NCBI Taxonomy" id="65129"/>
    <lineage>
        <taxon>Eukaryota</taxon>
        <taxon>Sar</taxon>
        <taxon>Alveolata</taxon>
        <taxon>Ciliophora</taxon>
        <taxon>Intramacronucleata</taxon>
        <taxon>Oligohymenophorea</taxon>
        <taxon>Peniculida</taxon>
        <taxon>Parameciidae</taxon>
        <taxon>Paramecium</taxon>
    </lineage>
</organism>
<feature type="region of interest" description="Disordered" evidence="1">
    <location>
        <begin position="117"/>
        <end position="193"/>
    </location>
</feature>
<dbReference type="GO" id="GO:0016791">
    <property type="term" value="F:phosphatase activity"/>
    <property type="evidence" value="ECO:0007669"/>
    <property type="project" value="InterPro"/>
</dbReference>
<gene>
    <name evidence="3" type="ORF">PSON_ATCC_30995.1.T0500038</name>
</gene>
<name>A0A8S1N3L7_9CILI</name>
<dbReference type="CDD" id="cd07521">
    <property type="entry name" value="HAD_FCP1-like"/>
    <property type="match status" value="1"/>
</dbReference>
<feature type="compositionally biased region" description="Low complexity" evidence="1">
    <location>
        <begin position="180"/>
        <end position="193"/>
    </location>
</feature>
<dbReference type="Pfam" id="PF03031">
    <property type="entry name" value="NIF"/>
    <property type="match status" value="1"/>
</dbReference>
<evidence type="ECO:0000259" key="2">
    <source>
        <dbReference type="PROSITE" id="PS50969"/>
    </source>
</evidence>
<evidence type="ECO:0000256" key="1">
    <source>
        <dbReference type="SAM" id="MobiDB-lite"/>
    </source>
</evidence>
<protein>
    <recommendedName>
        <fullName evidence="2">FCP1 homology domain-containing protein</fullName>
    </recommendedName>
</protein>
<feature type="domain" description="FCP1 homology" evidence="2">
    <location>
        <begin position="278"/>
        <end position="439"/>
    </location>
</feature>
<feature type="compositionally biased region" description="Polar residues" evidence="1">
    <location>
        <begin position="118"/>
        <end position="136"/>
    </location>
</feature>
<reference evidence="3" key="1">
    <citation type="submission" date="2021-01" db="EMBL/GenBank/DDBJ databases">
        <authorList>
            <consortium name="Genoscope - CEA"/>
            <person name="William W."/>
        </authorList>
    </citation>
    <scope>NUCLEOTIDE SEQUENCE</scope>
</reference>
<evidence type="ECO:0000313" key="4">
    <source>
        <dbReference type="Proteomes" id="UP000692954"/>
    </source>
</evidence>
<dbReference type="InterPro" id="IPR050365">
    <property type="entry name" value="TIM50"/>
</dbReference>
<dbReference type="NCBIfam" id="TIGR02251">
    <property type="entry name" value="HIF-SF_euk"/>
    <property type="match status" value="1"/>
</dbReference>
<dbReference type="PANTHER" id="PTHR12210">
    <property type="entry name" value="DULLARD PROTEIN PHOSPHATASE"/>
    <property type="match status" value="1"/>
</dbReference>
<dbReference type="AlphaFoldDB" id="A0A8S1N3L7"/>
<dbReference type="InterPro" id="IPR011948">
    <property type="entry name" value="Dullard_phosphatase"/>
</dbReference>
<dbReference type="Proteomes" id="UP000692954">
    <property type="component" value="Unassembled WGS sequence"/>
</dbReference>
<dbReference type="OrthoDB" id="277011at2759"/>
<dbReference type="FunFam" id="3.40.50.1000:FF:000121">
    <property type="entry name" value="Uncharacterized protein"/>
    <property type="match status" value="1"/>
</dbReference>
<dbReference type="SMART" id="SM00577">
    <property type="entry name" value="CPDc"/>
    <property type="match status" value="1"/>
</dbReference>
<dbReference type="InterPro" id="IPR004274">
    <property type="entry name" value="FCP1_dom"/>
</dbReference>